<reference evidence="1 2" key="1">
    <citation type="submission" date="2018-10" db="EMBL/GenBank/DDBJ databases">
        <authorList>
            <person name="Ekblom R."/>
            <person name="Jareborg N."/>
        </authorList>
    </citation>
    <scope>NUCLEOTIDE SEQUENCE [LARGE SCALE GENOMIC DNA]</scope>
    <source>
        <tissue evidence="1">Muscle</tissue>
    </source>
</reference>
<organism evidence="1 2">
    <name type="scientific">Gulo gulo</name>
    <name type="common">Wolverine</name>
    <name type="synonym">Gluton</name>
    <dbReference type="NCBI Taxonomy" id="48420"/>
    <lineage>
        <taxon>Eukaryota</taxon>
        <taxon>Metazoa</taxon>
        <taxon>Chordata</taxon>
        <taxon>Craniata</taxon>
        <taxon>Vertebrata</taxon>
        <taxon>Euteleostomi</taxon>
        <taxon>Mammalia</taxon>
        <taxon>Eutheria</taxon>
        <taxon>Laurasiatheria</taxon>
        <taxon>Carnivora</taxon>
        <taxon>Caniformia</taxon>
        <taxon>Musteloidea</taxon>
        <taxon>Mustelidae</taxon>
        <taxon>Guloninae</taxon>
        <taxon>Gulo</taxon>
    </lineage>
</organism>
<dbReference type="EMBL" id="CYRY02002991">
    <property type="protein sequence ID" value="VCW67682.1"/>
    <property type="molecule type" value="Genomic_DNA"/>
</dbReference>
<keyword evidence="2" id="KW-1185">Reference proteome</keyword>
<dbReference type="Proteomes" id="UP000269945">
    <property type="component" value="Unassembled WGS sequence"/>
</dbReference>
<name>A0A9X9LGL7_GULGU</name>
<protein>
    <submittedName>
        <fullName evidence="1">Uncharacterized protein</fullName>
    </submittedName>
</protein>
<comment type="caution">
    <text evidence="1">The sequence shown here is derived from an EMBL/GenBank/DDBJ whole genome shotgun (WGS) entry which is preliminary data.</text>
</comment>
<accession>A0A9X9LGL7</accession>
<evidence type="ECO:0000313" key="1">
    <source>
        <dbReference type="EMBL" id="VCW67682.1"/>
    </source>
</evidence>
<sequence length="87" mass="9480">MAFPLKTEPVLVNWLVAPGTPRCTPRLWVRAWAPACRALMSGKTTALPTWWVPSVPGHLRDTTTLPRPGSPTAGIKSTSLQPLCLHL</sequence>
<gene>
    <name evidence="1" type="ORF">BN2614_LOCUS2</name>
</gene>
<dbReference type="AlphaFoldDB" id="A0A9X9LGL7"/>
<evidence type="ECO:0000313" key="2">
    <source>
        <dbReference type="Proteomes" id="UP000269945"/>
    </source>
</evidence>
<proteinExistence type="predicted"/>